<proteinExistence type="inferred from homology"/>
<name>A0A9W9CV67_9PEZI</name>
<evidence type="ECO:0000313" key="5">
    <source>
        <dbReference type="Proteomes" id="UP001140453"/>
    </source>
</evidence>
<gene>
    <name evidence="4" type="ORF">N0V93_005993</name>
</gene>
<dbReference type="PRINTS" id="PR00081">
    <property type="entry name" value="GDHRDH"/>
</dbReference>
<sequence>MSEVSNVMSLVGSMFSPSFFTQYFPPSPKFTDKDVPPGSQKGKVFLVTGANSGVGFELVKLLYPTGATIYLTSRSKDRARAAIREIVPESDKEGAARLKVLQLDLNDLTTVKGSAAAFASQESRLDVLWLNAGIGGVAPGATTKQNIEAHLGINCVGHLVFLEALVPLLRASAAKDRIPRVVWATSNFVEALSPEGGINFSDLDCGETRPGLGDYAISKCGNFFLALEGARRYGGDGIISVAEHPGMLKTEFWDKHGQAALLSAAAFAMKLTLYEQKYGAYTMLYSGLSPEITMEQNGAYIMPWGRVMDLNKWPRKDILKTIDEQGPRKFWEWCEEKAKPYI</sequence>
<dbReference type="SUPFAM" id="SSF51735">
    <property type="entry name" value="NAD(P)-binding Rossmann-fold domains"/>
    <property type="match status" value="1"/>
</dbReference>
<comment type="caution">
    <text evidence="4">The sequence shown here is derived from an EMBL/GenBank/DDBJ whole genome shotgun (WGS) entry which is preliminary data.</text>
</comment>
<dbReference type="InterPro" id="IPR036291">
    <property type="entry name" value="NAD(P)-bd_dom_sf"/>
</dbReference>
<evidence type="ECO:0000313" key="4">
    <source>
        <dbReference type="EMBL" id="KAJ4388535.1"/>
    </source>
</evidence>
<dbReference type="OrthoDB" id="191139at2759"/>
<organism evidence="4 5">
    <name type="scientific">Gnomoniopsis smithogilvyi</name>
    <dbReference type="NCBI Taxonomy" id="1191159"/>
    <lineage>
        <taxon>Eukaryota</taxon>
        <taxon>Fungi</taxon>
        <taxon>Dikarya</taxon>
        <taxon>Ascomycota</taxon>
        <taxon>Pezizomycotina</taxon>
        <taxon>Sordariomycetes</taxon>
        <taxon>Sordariomycetidae</taxon>
        <taxon>Diaporthales</taxon>
        <taxon>Gnomoniaceae</taxon>
        <taxon>Gnomoniopsis</taxon>
    </lineage>
</organism>
<dbReference type="Gene3D" id="3.40.50.720">
    <property type="entry name" value="NAD(P)-binding Rossmann-like Domain"/>
    <property type="match status" value="1"/>
</dbReference>
<keyword evidence="2" id="KW-0521">NADP</keyword>
<dbReference type="EMBL" id="JAPEVB010000004">
    <property type="protein sequence ID" value="KAJ4388535.1"/>
    <property type="molecule type" value="Genomic_DNA"/>
</dbReference>
<comment type="similarity">
    <text evidence="1">Belongs to the short-chain dehydrogenases/reductases (SDR) family.</text>
</comment>
<evidence type="ECO:0000256" key="3">
    <source>
        <dbReference type="ARBA" id="ARBA00023002"/>
    </source>
</evidence>
<evidence type="ECO:0000256" key="2">
    <source>
        <dbReference type="ARBA" id="ARBA00022857"/>
    </source>
</evidence>
<dbReference type="PANTHER" id="PTHR24320:SF236">
    <property type="entry name" value="SHORT-CHAIN DEHYDROGENASE-RELATED"/>
    <property type="match status" value="1"/>
</dbReference>
<dbReference type="Proteomes" id="UP001140453">
    <property type="component" value="Unassembled WGS sequence"/>
</dbReference>
<protein>
    <recommendedName>
        <fullName evidence="6">Short-chain dehydrogenase</fullName>
    </recommendedName>
</protein>
<evidence type="ECO:0000256" key="1">
    <source>
        <dbReference type="ARBA" id="ARBA00006484"/>
    </source>
</evidence>
<dbReference type="PANTHER" id="PTHR24320">
    <property type="entry name" value="RETINOL DEHYDROGENASE"/>
    <property type="match status" value="1"/>
</dbReference>
<keyword evidence="3" id="KW-0560">Oxidoreductase</keyword>
<accession>A0A9W9CV67</accession>
<dbReference type="InterPro" id="IPR002347">
    <property type="entry name" value="SDR_fam"/>
</dbReference>
<dbReference type="AlphaFoldDB" id="A0A9W9CV67"/>
<dbReference type="Pfam" id="PF00106">
    <property type="entry name" value="adh_short"/>
    <property type="match status" value="1"/>
</dbReference>
<evidence type="ECO:0008006" key="6">
    <source>
        <dbReference type="Google" id="ProtNLM"/>
    </source>
</evidence>
<reference evidence="4" key="1">
    <citation type="submission" date="2022-10" db="EMBL/GenBank/DDBJ databases">
        <title>Tapping the CABI collections for fungal endophytes: first genome assemblies for Collariella, Neodidymelliopsis, Ascochyta clinopodiicola, Didymella pomorum, Didymosphaeria variabile, Neocosmospora piperis and Neocucurbitaria cava.</title>
        <authorList>
            <person name="Hill R."/>
        </authorList>
    </citation>
    <scope>NUCLEOTIDE SEQUENCE</scope>
    <source>
        <strain evidence="4">IMI 355082</strain>
    </source>
</reference>
<keyword evidence="5" id="KW-1185">Reference proteome</keyword>
<dbReference type="GO" id="GO:0016491">
    <property type="term" value="F:oxidoreductase activity"/>
    <property type="evidence" value="ECO:0007669"/>
    <property type="project" value="UniProtKB-KW"/>
</dbReference>